<reference evidence="3 4" key="1">
    <citation type="submission" date="2020-07" db="EMBL/GenBank/DDBJ databases">
        <authorList>
            <person name="Feng H."/>
        </authorList>
    </citation>
    <scope>NUCLEOTIDE SEQUENCE [LARGE SCALE GENOMIC DNA]</scope>
    <source>
        <strain evidence="4">s-7</strain>
    </source>
</reference>
<feature type="compositionally biased region" description="Polar residues" evidence="2">
    <location>
        <begin position="282"/>
        <end position="295"/>
    </location>
</feature>
<name>A0A7W2AKC6_9ENTE</name>
<feature type="region of interest" description="Disordered" evidence="2">
    <location>
        <begin position="254"/>
        <end position="372"/>
    </location>
</feature>
<evidence type="ECO:0000256" key="1">
    <source>
        <dbReference type="SAM" id="Coils"/>
    </source>
</evidence>
<dbReference type="Proteomes" id="UP000531895">
    <property type="component" value="Unassembled WGS sequence"/>
</dbReference>
<accession>A0A7W2AKC6</accession>
<keyword evidence="1" id="KW-0175">Coiled coil</keyword>
<feature type="coiled-coil region" evidence="1">
    <location>
        <begin position="76"/>
        <end position="103"/>
    </location>
</feature>
<organism evidence="3 4">
    <name type="scientific">Enterococcus lactis</name>
    <dbReference type="NCBI Taxonomy" id="357441"/>
    <lineage>
        <taxon>Bacteria</taxon>
        <taxon>Bacillati</taxon>
        <taxon>Bacillota</taxon>
        <taxon>Bacilli</taxon>
        <taxon>Lactobacillales</taxon>
        <taxon>Enterococcaceae</taxon>
        <taxon>Enterococcus</taxon>
    </lineage>
</organism>
<proteinExistence type="predicted"/>
<dbReference type="AlphaFoldDB" id="A0A7W2AKC6"/>
<feature type="compositionally biased region" description="Low complexity" evidence="2">
    <location>
        <begin position="330"/>
        <end position="345"/>
    </location>
</feature>
<evidence type="ECO:0000313" key="3">
    <source>
        <dbReference type="EMBL" id="MBA4545325.1"/>
    </source>
</evidence>
<feature type="coiled-coil region" evidence="1">
    <location>
        <begin position="156"/>
        <end position="209"/>
    </location>
</feature>
<evidence type="ECO:0000313" key="4">
    <source>
        <dbReference type="Proteomes" id="UP000531895"/>
    </source>
</evidence>
<evidence type="ECO:0000256" key="2">
    <source>
        <dbReference type="SAM" id="MobiDB-lite"/>
    </source>
</evidence>
<feature type="compositionally biased region" description="Basic and acidic residues" evidence="2">
    <location>
        <begin position="254"/>
        <end position="275"/>
    </location>
</feature>
<comment type="caution">
    <text evidence="3">The sequence shown here is derived from an EMBL/GenBank/DDBJ whole genome shotgun (WGS) entry which is preliminary data.</text>
</comment>
<protein>
    <submittedName>
        <fullName evidence="3">Uncharacterized protein</fullName>
    </submittedName>
</protein>
<sequence>MKKKLHWGVVGATLIVAGGMAVFTINEQNYSRQVEAVTSELSTHKKQLLRIETEMAGLYADEHKQFLSSDVTQAKIDSLKKTTEKYKSEAESHAKKVETLRKQDQETCQKELADITKLDEKINEVQVIFDQTQAVNSLFSTPYIENAEINEEAIIIDDLNSEMIEEQKEKIVLENLEENEFTSIVTQAMEAAGNQLSQIERARKVVEELYKDGKPTDKVTRETLESAKKEVELIKNEKARKSFNEPLKAIEEKITTDEKAEAERVAAEEAKRQEEQAVANQAMKQTEVPETQSEAIDSVASPTTPNTPVQNVTENITVQPTTPVAPPANPGSGSNTGGATSTPGGNTSGGSAGGNSSGSIGGSTTPIPMPEAPYPLVPYTGNGTQYSTFAAASYAGEEKLRDINSNIRGYNIITQYWSDGTEKYYLEFY</sequence>
<feature type="compositionally biased region" description="Low complexity" evidence="2">
    <location>
        <begin position="302"/>
        <end position="322"/>
    </location>
</feature>
<feature type="compositionally biased region" description="Gly residues" evidence="2">
    <location>
        <begin position="346"/>
        <end position="361"/>
    </location>
</feature>
<gene>
    <name evidence="3" type="ORF">H1Z91_03030</name>
</gene>
<dbReference type="EMBL" id="JACEIT010000003">
    <property type="protein sequence ID" value="MBA4545325.1"/>
    <property type="molecule type" value="Genomic_DNA"/>
</dbReference>
<dbReference type="RefSeq" id="WP_156271824.1">
    <property type="nucleotide sequence ID" value="NZ_BNJW01000001.1"/>
</dbReference>